<keyword evidence="2" id="KW-0560">Oxidoreductase</keyword>
<dbReference type="AlphaFoldDB" id="A0A2A8CZH2"/>
<name>A0A2A8CZH2_9BACT</name>
<dbReference type="PRINTS" id="PR00081">
    <property type="entry name" value="GDHRDH"/>
</dbReference>
<dbReference type="OrthoDB" id="9775296at2"/>
<evidence type="ECO:0000313" key="5">
    <source>
        <dbReference type="Proteomes" id="UP000220102"/>
    </source>
</evidence>
<evidence type="ECO:0000256" key="2">
    <source>
        <dbReference type="ARBA" id="ARBA00023002"/>
    </source>
</evidence>
<dbReference type="InterPro" id="IPR036291">
    <property type="entry name" value="NAD(P)-bd_dom_sf"/>
</dbReference>
<dbReference type="PRINTS" id="PR00080">
    <property type="entry name" value="SDRFAMILY"/>
</dbReference>
<comment type="caution">
    <text evidence="4">The sequence shown here is derived from an EMBL/GenBank/DDBJ whole genome shotgun (WGS) entry which is preliminary data.</text>
</comment>
<evidence type="ECO:0000313" key="4">
    <source>
        <dbReference type="EMBL" id="PEN13798.1"/>
    </source>
</evidence>
<dbReference type="PROSITE" id="PS00061">
    <property type="entry name" value="ADH_SHORT"/>
    <property type="match status" value="1"/>
</dbReference>
<dbReference type="FunFam" id="3.40.50.720:FF:000047">
    <property type="entry name" value="NADP-dependent L-serine/L-allo-threonine dehydrogenase"/>
    <property type="match status" value="1"/>
</dbReference>
<accession>A0A2A8CZH2</accession>
<dbReference type="InterPro" id="IPR020904">
    <property type="entry name" value="Sc_DH/Rdtase_CS"/>
</dbReference>
<dbReference type="Gene3D" id="3.40.50.720">
    <property type="entry name" value="NAD(P)-binding Rossmann-like Domain"/>
    <property type="match status" value="1"/>
</dbReference>
<dbReference type="RefSeq" id="WP_098074961.1">
    <property type="nucleotide sequence ID" value="NZ_PDEQ01000003.1"/>
</dbReference>
<dbReference type="PANTHER" id="PTHR43115:SF4">
    <property type="entry name" value="DEHYDROGENASE_REDUCTASE SDR FAMILY MEMBER 11"/>
    <property type="match status" value="1"/>
</dbReference>
<dbReference type="Pfam" id="PF00106">
    <property type="entry name" value="adh_short"/>
    <property type="match status" value="1"/>
</dbReference>
<reference evidence="4 5" key="1">
    <citation type="submission" date="2017-10" db="EMBL/GenBank/DDBJ databases">
        <title>Draft genome of Longibacter Salinarum.</title>
        <authorList>
            <person name="Goh K.M."/>
            <person name="Shamsir M.S."/>
            <person name="Lim S.W."/>
        </authorList>
    </citation>
    <scope>NUCLEOTIDE SEQUENCE [LARGE SCALE GENOMIC DNA]</scope>
    <source>
        <strain evidence="4 5">KCTC 52045</strain>
    </source>
</reference>
<evidence type="ECO:0000256" key="1">
    <source>
        <dbReference type="ARBA" id="ARBA00006484"/>
    </source>
</evidence>
<dbReference type="InterPro" id="IPR002347">
    <property type="entry name" value="SDR_fam"/>
</dbReference>
<dbReference type="EMBL" id="PDEQ01000003">
    <property type="protein sequence ID" value="PEN13798.1"/>
    <property type="molecule type" value="Genomic_DNA"/>
</dbReference>
<dbReference type="Proteomes" id="UP000220102">
    <property type="component" value="Unassembled WGS sequence"/>
</dbReference>
<dbReference type="GO" id="GO:0016616">
    <property type="term" value="F:oxidoreductase activity, acting on the CH-OH group of donors, NAD or NADP as acceptor"/>
    <property type="evidence" value="ECO:0007669"/>
    <property type="project" value="UniProtKB-ARBA"/>
</dbReference>
<dbReference type="SUPFAM" id="SSF51735">
    <property type="entry name" value="NAD(P)-binding Rossmann-fold domains"/>
    <property type="match status" value="1"/>
</dbReference>
<keyword evidence="5" id="KW-1185">Reference proteome</keyword>
<proteinExistence type="inferred from homology"/>
<gene>
    <name evidence="4" type="ORF">CRI94_06935</name>
</gene>
<dbReference type="PANTHER" id="PTHR43115">
    <property type="entry name" value="DEHYDROGENASE/REDUCTASE SDR FAMILY MEMBER 11"/>
    <property type="match status" value="1"/>
</dbReference>
<organism evidence="4 5">
    <name type="scientific">Longibacter salinarum</name>
    <dbReference type="NCBI Taxonomy" id="1850348"/>
    <lineage>
        <taxon>Bacteria</taxon>
        <taxon>Pseudomonadati</taxon>
        <taxon>Rhodothermota</taxon>
        <taxon>Rhodothermia</taxon>
        <taxon>Rhodothermales</taxon>
        <taxon>Salisaetaceae</taxon>
        <taxon>Longibacter</taxon>
    </lineage>
</organism>
<sequence length="239" mass="26047">MDFTDRVAVVTGASSGIGQRFVSDLIDRGATVFGLARSLDVMEDLRNELGDSFHPVRCDVRDEESVSDAFDTAVDAAGRIDVLINNAGLGKFGPVDEFSTEHWDTLMETNVRGVFFCTRNAVPTMRAQNDESGFGGHIVNIASIAGLLGNPNISAYNASKFSVRGFSESIMKELRDDGIKVTCVYPGSIETDFFDVAGVDMTDHPMKPEDVSSTVMHVIESPENYLISEVVMRPLRPRG</sequence>
<comment type="similarity">
    <text evidence="1 3">Belongs to the short-chain dehydrogenases/reductases (SDR) family.</text>
</comment>
<evidence type="ECO:0000256" key="3">
    <source>
        <dbReference type="RuleBase" id="RU000363"/>
    </source>
</evidence>
<dbReference type="CDD" id="cd05233">
    <property type="entry name" value="SDR_c"/>
    <property type="match status" value="1"/>
</dbReference>
<protein>
    <submittedName>
        <fullName evidence="4">NAD-binding protein</fullName>
    </submittedName>
</protein>